<gene>
    <name evidence="8" type="primary">LOC114339428</name>
</gene>
<organism evidence="8">
    <name type="scientific">Diabrotica virgifera virgifera</name>
    <name type="common">western corn rootworm</name>
    <dbReference type="NCBI Taxonomy" id="50390"/>
    <lineage>
        <taxon>Eukaryota</taxon>
        <taxon>Metazoa</taxon>
        <taxon>Ecdysozoa</taxon>
        <taxon>Arthropoda</taxon>
        <taxon>Hexapoda</taxon>
        <taxon>Insecta</taxon>
        <taxon>Pterygota</taxon>
        <taxon>Neoptera</taxon>
        <taxon>Endopterygota</taxon>
        <taxon>Coleoptera</taxon>
        <taxon>Polyphaga</taxon>
        <taxon>Cucujiformia</taxon>
        <taxon>Chrysomeloidea</taxon>
        <taxon>Chrysomelidae</taxon>
        <taxon>Galerucinae</taxon>
        <taxon>Diabroticina</taxon>
        <taxon>Diabroticites</taxon>
        <taxon>Diabrotica</taxon>
    </lineage>
</organism>
<feature type="domain" description="C2H2-type" evidence="7">
    <location>
        <begin position="274"/>
        <end position="301"/>
    </location>
</feature>
<dbReference type="PROSITE" id="PS00028">
    <property type="entry name" value="ZINC_FINGER_C2H2_1"/>
    <property type="match status" value="6"/>
</dbReference>
<evidence type="ECO:0000256" key="4">
    <source>
        <dbReference type="ARBA" id="ARBA00022833"/>
    </source>
</evidence>
<dbReference type="RefSeq" id="XP_028145885.1">
    <property type="nucleotide sequence ID" value="XM_028290084.1"/>
</dbReference>
<dbReference type="PANTHER" id="PTHR24409">
    <property type="entry name" value="ZINC FINGER PROTEIN 142"/>
    <property type="match status" value="1"/>
</dbReference>
<name>A0A6P7GQ37_DIAVI</name>
<feature type="non-terminal residue" evidence="8">
    <location>
        <position position="497"/>
    </location>
</feature>
<feature type="region of interest" description="Disordered" evidence="6">
    <location>
        <begin position="425"/>
        <end position="455"/>
    </location>
</feature>
<evidence type="ECO:0000256" key="6">
    <source>
        <dbReference type="SAM" id="MobiDB-lite"/>
    </source>
</evidence>
<protein>
    <submittedName>
        <fullName evidence="8">Zinc finger protein 226-like</fullName>
    </submittedName>
</protein>
<evidence type="ECO:0000256" key="2">
    <source>
        <dbReference type="ARBA" id="ARBA00022737"/>
    </source>
</evidence>
<evidence type="ECO:0000256" key="1">
    <source>
        <dbReference type="ARBA" id="ARBA00022723"/>
    </source>
</evidence>
<feature type="domain" description="C2H2-type" evidence="7">
    <location>
        <begin position="246"/>
        <end position="273"/>
    </location>
</feature>
<evidence type="ECO:0000313" key="8">
    <source>
        <dbReference type="RefSeq" id="XP_028145885.1"/>
    </source>
</evidence>
<keyword evidence="1" id="KW-0479">Metal-binding</keyword>
<dbReference type="Gene3D" id="3.30.160.60">
    <property type="entry name" value="Classic Zinc Finger"/>
    <property type="match status" value="6"/>
</dbReference>
<keyword evidence="4" id="KW-0862">Zinc</keyword>
<accession>A0A6P7GQ37</accession>
<dbReference type="FunFam" id="3.30.160.60:FF:002343">
    <property type="entry name" value="Zinc finger protein 33A"/>
    <property type="match status" value="1"/>
</dbReference>
<dbReference type="PROSITE" id="PS50157">
    <property type="entry name" value="ZINC_FINGER_C2H2_2"/>
    <property type="match status" value="6"/>
</dbReference>
<dbReference type="SMART" id="SM00355">
    <property type="entry name" value="ZnF_C2H2"/>
    <property type="match status" value="6"/>
</dbReference>
<dbReference type="FunFam" id="3.30.160.60:FF:000072">
    <property type="entry name" value="zinc finger protein 143 isoform X1"/>
    <property type="match status" value="1"/>
</dbReference>
<sequence>MEVKQEISEETCKIEIEYNDYNEALLDGVKCEVKEEANGQSTHGTYDYLDLDLKEQPINTKIELHGNKLYSFEENQKTKKGYLQQGENKMEIRETLIEHSSYEGNMGPHAEEKSLHQNKKVATGRRLYKCEICFKQFIRAQYLKIHLRVHTGDKRYKCEICFKRFSQSNDLKRHLRVHTGEKPYKCEICFKRFSQSNDLKRHLRVHTGEKPYKCEICFKQFSDASNFKRHLSVHAGETPKCGEKPHECDICFKQFARASELKIHLRVHTGKKPYKCEICFKQFSDASNLKRHLRIHAGETSYKLWVERAKFYGASKTKSETVQDWSVRLKKLAGTCEFGNNLETKLTDMFISKYNDGKVKNTLFALKSDITFNKAMETAQIEKAAITGINEVDSRSVVKVEPVEEREVCQITSGSCSKEILQVSQRGDGRAHQQERRFKETRPSTSGMQRHSSDFNRDEFSASVQKCFRCAKRYPPSVRPYKDYIYNLCNVRGHLKR</sequence>
<dbReference type="GO" id="GO:0005634">
    <property type="term" value="C:nucleus"/>
    <property type="evidence" value="ECO:0007669"/>
    <property type="project" value="TreeGrafter"/>
</dbReference>
<dbReference type="InParanoid" id="A0A6P7GQ37"/>
<evidence type="ECO:0000259" key="7">
    <source>
        <dbReference type="PROSITE" id="PS50157"/>
    </source>
</evidence>
<dbReference type="GO" id="GO:0000981">
    <property type="term" value="F:DNA-binding transcription factor activity, RNA polymerase II-specific"/>
    <property type="evidence" value="ECO:0007669"/>
    <property type="project" value="TreeGrafter"/>
</dbReference>
<dbReference type="GO" id="GO:0008270">
    <property type="term" value="F:zinc ion binding"/>
    <property type="evidence" value="ECO:0007669"/>
    <property type="project" value="UniProtKB-KW"/>
</dbReference>
<feature type="domain" description="C2H2-type" evidence="7">
    <location>
        <begin position="128"/>
        <end position="155"/>
    </location>
</feature>
<keyword evidence="3 5" id="KW-0863">Zinc-finger</keyword>
<dbReference type="FunFam" id="3.30.160.60:FF:001443">
    <property type="entry name" value="Zinc finger protein 668"/>
    <property type="match status" value="1"/>
</dbReference>
<dbReference type="FunFam" id="3.30.160.60:FF:000616">
    <property type="entry name" value="PR domain zinc finger protein 13"/>
    <property type="match status" value="1"/>
</dbReference>
<dbReference type="InterPro" id="IPR013087">
    <property type="entry name" value="Znf_C2H2_type"/>
</dbReference>
<feature type="domain" description="C2H2-type" evidence="7">
    <location>
        <begin position="156"/>
        <end position="183"/>
    </location>
</feature>
<dbReference type="InterPro" id="IPR036236">
    <property type="entry name" value="Znf_C2H2_sf"/>
</dbReference>
<dbReference type="FunFam" id="3.30.160.60:FF:000446">
    <property type="entry name" value="Zinc finger protein"/>
    <property type="match status" value="1"/>
</dbReference>
<feature type="compositionally biased region" description="Basic and acidic residues" evidence="6">
    <location>
        <begin position="427"/>
        <end position="442"/>
    </location>
</feature>
<keyword evidence="2" id="KW-0677">Repeat</keyword>
<dbReference type="GO" id="GO:0000977">
    <property type="term" value="F:RNA polymerase II transcription regulatory region sequence-specific DNA binding"/>
    <property type="evidence" value="ECO:0007669"/>
    <property type="project" value="TreeGrafter"/>
</dbReference>
<dbReference type="AlphaFoldDB" id="A0A6P7GQ37"/>
<proteinExistence type="predicted"/>
<dbReference type="Pfam" id="PF00096">
    <property type="entry name" value="zf-C2H2"/>
    <property type="match status" value="6"/>
</dbReference>
<dbReference type="PANTHER" id="PTHR24409:SF434">
    <property type="entry name" value="FI01124P-RELATED"/>
    <property type="match status" value="1"/>
</dbReference>
<evidence type="ECO:0000256" key="5">
    <source>
        <dbReference type="PROSITE-ProRule" id="PRU00042"/>
    </source>
</evidence>
<evidence type="ECO:0000256" key="3">
    <source>
        <dbReference type="ARBA" id="ARBA00022771"/>
    </source>
</evidence>
<dbReference type="FunFam" id="3.30.160.60:FF:000912">
    <property type="entry name" value="Zinc finger protein 660"/>
    <property type="match status" value="1"/>
</dbReference>
<dbReference type="OrthoDB" id="6731593at2759"/>
<feature type="domain" description="C2H2-type" evidence="7">
    <location>
        <begin position="212"/>
        <end position="239"/>
    </location>
</feature>
<dbReference type="SUPFAM" id="SSF57667">
    <property type="entry name" value="beta-beta-alpha zinc fingers"/>
    <property type="match status" value="3"/>
</dbReference>
<reference evidence="8" key="1">
    <citation type="submission" date="2025-08" db="UniProtKB">
        <authorList>
            <consortium name="RefSeq"/>
        </authorList>
    </citation>
    <scope>IDENTIFICATION</scope>
    <source>
        <tissue evidence="8">Whole insect</tissue>
    </source>
</reference>
<feature type="domain" description="C2H2-type" evidence="7">
    <location>
        <begin position="184"/>
        <end position="211"/>
    </location>
</feature>